<feature type="domain" description="Copper-binding protein MbnP-like" evidence="1">
    <location>
        <begin position="33"/>
        <end position="218"/>
    </location>
</feature>
<dbReference type="EMBL" id="RCCT01000007">
    <property type="protein sequence ID" value="RLK00003.1"/>
    <property type="molecule type" value="Genomic_DNA"/>
</dbReference>
<reference evidence="2 3" key="1">
    <citation type="submission" date="2018-10" db="EMBL/GenBank/DDBJ databases">
        <title>Genomic Encyclopedia of Archaeal and Bacterial Type Strains, Phase II (KMG-II): from individual species to whole genera.</title>
        <authorList>
            <person name="Goeker M."/>
        </authorList>
    </citation>
    <scope>NUCLEOTIDE SEQUENCE [LARGE SCALE GENOMIC DNA]</scope>
    <source>
        <strain evidence="2 3">DSM 29317</strain>
    </source>
</reference>
<dbReference type="Proteomes" id="UP000271700">
    <property type="component" value="Unassembled WGS sequence"/>
</dbReference>
<dbReference type="InterPro" id="IPR046863">
    <property type="entry name" value="MbnP-like_dom"/>
</dbReference>
<evidence type="ECO:0000313" key="2">
    <source>
        <dbReference type="EMBL" id="RLK00003.1"/>
    </source>
</evidence>
<gene>
    <name evidence="2" type="ORF">CLV75_3926</name>
</gene>
<comment type="caution">
    <text evidence="2">The sequence shown here is derived from an EMBL/GenBank/DDBJ whole genome shotgun (WGS) entry which is preliminary data.</text>
</comment>
<protein>
    <recommendedName>
        <fullName evidence="1">Copper-binding protein MbnP-like domain-containing protein</fullName>
    </recommendedName>
</protein>
<dbReference type="RefSeq" id="WP_010438257.1">
    <property type="nucleotide sequence ID" value="NZ_AEYW01000004.1"/>
</dbReference>
<sequence length="246" mass="27882">MKRLNRLSIVAVSTLVLAAIIVFAFDFRTKPRPLKLIFVAEANGEPIEFDTFAYTNPGGTEMFRLRDFRVYISNIKLADGDKVHVVENSYHLLRFDRSTPQFNVVLPKVPLRQISRISMSIGIDEAANGSIEVRGDLDPNNRMAWNWNIGYKFVLVEGAIQMDGAVMPLVYHVGFNENRRDLDFVASTSVDRDENRPLTFSVDVMKLFSGEEVINMTELQTVKMDRSDAALLATNYAQMINPIWGD</sequence>
<evidence type="ECO:0000259" key="1">
    <source>
        <dbReference type="Pfam" id="PF20243"/>
    </source>
</evidence>
<keyword evidence="3" id="KW-1185">Reference proteome</keyword>
<dbReference type="Pfam" id="PF20243">
    <property type="entry name" value="MbnP"/>
    <property type="match status" value="1"/>
</dbReference>
<dbReference type="AlphaFoldDB" id="A0A497YZA3"/>
<dbReference type="STRING" id="981384.GCA_000192475_03653"/>
<evidence type="ECO:0000313" key="3">
    <source>
        <dbReference type="Proteomes" id="UP000271700"/>
    </source>
</evidence>
<dbReference type="OrthoDB" id="64245at2"/>
<accession>A0A497YZA3</accession>
<name>A0A497YZA3_9RHOB</name>
<organism evidence="2 3">
    <name type="scientific">Ruegeria conchae</name>
    <dbReference type="NCBI Taxonomy" id="981384"/>
    <lineage>
        <taxon>Bacteria</taxon>
        <taxon>Pseudomonadati</taxon>
        <taxon>Pseudomonadota</taxon>
        <taxon>Alphaproteobacteria</taxon>
        <taxon>Rhodobacterales</taxon>
        <taxon>Roseobacteraceae</taxon>
        <taxon>Ruegeria</taxon>
    </lineage>
</organism>
<proteinExistence type="predicted"/>